<keyword evidence="2 9" id="KW-0540">Nuclease</keyword>
<comment type="cofactor">
    <cofactor evidence="12">
        <name>Zn(2+)</name>
        <dbReference type="ChEBI" id="CHEBI:29105"/>
    </cofactor>
    <text evidence="12">Binds 2 Zn(2+) ions per subunit. It is not clear if Zn(2+) or Mg(2+) is physiologically important.</text>
</comment>
<comment type="subcellular location">
    <subcellularLocation>
        <location evidence="9">Cytoplasm</location>
    </subcellularLocation>
</comment>
<dbReference type="GO" id="GO:0005737">
    <property type="term" value="C:cytoplasm"/>
    <property type="evidence" value="ECO:0007669"/>
    <property type="project" value="UniProtKB-SubCell"/>
</dbReference>
<dbReference type="Pfam" id="PF07521">
    <property type="entry name" value="RMMBL"/>
    <property type="match status" value="1"/>
</dbReference>
<dbReference type="SUPFAM" id="SSF56281">
    <property type="entry name" value="Metallo-hydrolase/oxidoreductase"/>
    <property type="match status" value="1"/>
</dbReference>
<proteinExistence type="inferred from homology"/>
<evidence type="ECO:0000256" key="1">
    <source>
        <dbReference type="ARBA" id="ARBA00022490"/>
    </source>
</evidence>
<dbReference type="InterPro" id="IPR011108">
    <property type="entry name" value="RMMBL"/>
</dbReference>
<feature type="binding site" evidence="12">
    <location>
        <position position="75"/>
    </location>
    <ligand>
        <name>Zn(2+)</name>
        <dbReference type="ChEBI" id="CHEBI:29105"/>
        <label>1</label>
        <note>catalytic</note>
    </ligand>
</feature>
<evidence type="ECO:0000313" key="14">
    <source>
        <dbReference type="EMBL" id="HGK22998.1"/>
    </source>
</evidence>
<feature type="binding site" evidence="9 11">
    <location>
        <begin position="359"/>
        <end position="363"/>
    </location>
    <ligand>
        <name>substrate</name>
    </ligand>
</feature>
<comment type="similarity">
    <text evidence="9">Belongs to the metallo-beta-lactamase superfamily. RNA-metabolizing metallo-beta-lactamase-like family. Bacterial RNase J subfamily.</text>
</comment>
<dbReference type="PANTHER" id="PTHR43694">
    <property type="entry name" value="RIBONUCLEASE J"/>
    <property type="match status" value="1"/>
</dbReference>
<reference evidence="14" key="1">
    <citation type="journal article" date="2020" name="mSystems">
        <title>Genome- and Community-Level Interaction Insights into Carbon Utilization and Element Cycling Functions of Hydrothermarchaeota in Hydrothermal Sediment.</title>
        <authorList>
            <person name="Zhou Z."/>
            <person name="Liu Y."/>
            <person name="Xu W."/>
            <person name="Pan J."/>
            <person name="Luo Z.H."/>
            <person name="Li M."/>
        </authorList>
    </citation>
    <scope>NUCLEOTIDE SEQUENCE [LARGE SCALE GENOMIC DNA]</scope>
    <source>
        <strain evidence="14">SpSt-70</strain>
    </source>
</reference>
<feature type="binding site" evidence="12">
    <location>
        <position position="158"/>
    </location>
    <ligand>
        <name>Zn(2+)</name>
        <dbReference type="ChEBI" id="CHEBI:29105"/>
        <label>1</label>
        <note>catalytic</note>
    </ligand>
</feature>
<dbReference type="InterPro" id="IPR001279">
    <property type="entry name" value="Metallo-B-lactamas"/>
</dbReference>
<comment type="subunit">
    <text evidence="9">Homodimer, may be a subunit of the RNA degradosome.</text>
</comment>
<keyword evidence="5 9" id="KW-0378">Hydrolase</keyword>
<dbReference type="EMBL" id="DTDV01000005">
    <property type="protein sequence ID" value="HGK22998.1"/>
    <property type="molecule type" value="Genomic_DNA"/>
</dbReference>
<feature type="binding site" evidence="12">
    <location>
        <position position="385"/>
    </location>
    <ligand>
        <name>Zn(2+)</name>
        <dbReference type="ChEBI" id="CHEBI:29105"/>
        <label>1</label>
        <note>catalytic</note>
    </ligand>
</feature>
<dbReference type="GO" id="GO:0006364">
    <property type="term" value="P:rRNA processing"/>
    <property type="evidence" value="ECO:0007669"/>
    <property type="project" value="UniProtKB-UniRule"/>
</dbReference>
<dbReference type="PIRSF" id="PIRSF004803">
    <property type="entry name" value="RnjA"/>
    <property type="match status" value="1"/>
</dbReference>
<feature type="binding site" evidence="12">
    <location>
        <position position="70"/>
    </location>
    <ligand>
        <name>Zn(2+)</name>
        <dbReference type="ChEBI" id="CHEBI:29105"/>
        <label>1</label>
        <note>catalytic</note>
    </ligand>
</feature>
<feature type="domain" description="Metallo-beta-lactamase" evidence="13">
    <location>
        <begin position="17"/>
        <end position="210"/>
    </location>
</feature>
<dbReference type="Gene3D" id="3.10.20.580">
    <property type="match status" value="1"/>
</dbReference>
<dbReference type="Pfam" id="PF17770">
    <property type="entry name" value="RNase_J_C"/>
    <property type="match status" value="1"/>
</dbReference>
<keyword evidence="6 12" id="KW-0862">Zinc</keyword>
<keyword evidence="4 9" id="KW-0255">Endonuclease</keyword>
<keyword evidence="8 9" id="KW-0694">RNA-binding</keyword>
<keyword evidence="7 9" id="KW-0269">Exonuclease</keyword>
<dbReference type="InterPro" id="IPR004613">
    <property type="entry name" value="RNase_J"/>
</dbReference>
<dbReference type="Pfam" id="PF00753">
    <property type="entry name" value="Lactamase_B"/>
    <property type="match status" value="1"/>
</dbReference>
<feature type="binding site" evidence="11">
    <location>
        <begin position="227"/>
        <end position="229"/>
    </location>
    <ligand>
        <name>substrate</name>
    </ligand>
</feature>
<evidence type="ECO:0000256" key="9">
    <source>
        <dbReference type="HAMAP-Rule" id="MF_01491"/>
    </source>
</evidence>
<dbReference type="EC" id="3.1.-.-" evidence="9"/>
<evidence type="ECO:0000256" key="10">
    <source>
        <dbReference type="PIRSR" id="PIRSR004803-1"/>
    </source>
</evidence>
<dbReference type="Gene3D" id="3.60.15.10">
    <property type="entry name" value="Ribonuclease Z/Hydroxyacylglutathione hydrolase-like"/>
    <property type="match status" value="1"/>
</dbReference>
<evidence type="ECO:0000256" key="6">
    <source>
        <dbReference type="ARBA" id="ARBA00022833"/>
    </source>
</evidence>
<organism evidence="14">
    <name type="scientific">Dictyoglomus thermophilum</name>
    <dbReference type="NCBI Taxonomy" id="14"/>
    <lineage>
        <taxon>Bacteria</taxon>
        <taxon>Pseudomonadati</taxon>
        <taxon>Dictyoglomota</taxon>
        <taxon>Dictyoglomia</taxon>
        <taxon>Dictyoglomales</taxon>
        <taxon>Dictyoglomaceae</taxon>
        <taxon>Dictyoglomus</taxon>
    </lineage>
</organism>
<evidence type="ECO:0000256" key="4">
    <source>
        <dbReference type="ARBA" id="ARBA00022759"/>
    </source>
</evidence>
<keyword evidence="9" id="KW-0698">rRNA processing</keyword>
<protein>
    <recommendedName>
        <fullName evidence="9">Ribonuclease J</fullName>
        <shortName evidence="9">RNase J</shortName>
        <ecNumber evidence="9">3.1.-.-</ecNumber>
    </recommendedName>
</protein>
<dbReference type="Gene3D" id="3.40.50.10710">
    <property type="entry name" value="Metallo-hydrolase/oxidoreductase"/>
    <property type="match status" value="1"/>
</dbReference>
<evidence type="ECO:0000256" key="8">
    <source>
        <dbReference type="ARBA" id="ARBA00022884"/>
    </source>
</evidence>
<comment type="cofactor">
    <cofactor evidence="12">
        <name>Ca(2+)</name>
        <dbReference type="ChEBI" id="CHEBI:29108"/>
    </cofactor>
    <text evidence="12">Binds 1 Ca(2+) cation per subunit. Seen in 1 crystal structure, it is not clear if it is physiologically important.</text>
</comment>
<gene>
    <name evidence="9" type="primary">rnj</name>
    <name evidence="14" type="ORF">ENU78_00875</name>
</gene>
<dbReference type="GO" id="GO:0008270">
    <property type="term" value="F:zinc ion binding"/>
    <property type="evidence" value="ECO:0007669"/>
    <property type="project" value="InterPro"/>
</dbReference>
<dbReference type="HAMAP" id="MF_01491">
    <property type="entry name" value="RNase_J_bact"/>
    <property type="match status" value="1"/>
</dbReference>
<name>A0A7V4DXK0_DICTH</name>
<evidence type="ECO:0000256" key="12">
    <source>
        <dbReference type="PIRSR" id="PIRSR004803-3"/>
    </source>
</evidence>
<feature type="binding site" evidence="12">
    <location>
        <position position="72"/>
    </location>
    <ligand>
        <name>Zn(2+)</name>
        <dbReference type="ChEBI" id="CHEBI:29105"/>
        <label>1</label>
        <note>catalytic</note>
    </ligand>
</feature>
<feature type="binding site" evidence="12">
    <location>
        <position position="47"/>
    </location>
    <ligand>
        <name>Ca(2+)</name>
        <dbReference type="ChEBI" id="CHEBI:29108"/>
    </ligand>
</feature>
<feature type="active site" description="Proton acceptor" evidence="10">
    <location>
        <position position="363"/>
    </location>
</feature>
<dbReference type="NCBIfam" id="TIGR00649">
    <property type="entry name" value="MG423"/>
    <property type="match status" value="1"/>
</dbReference>
<dbReference type="GO" id="GO:0003723">
    <property type="term" value="F:RNA binding"/>
    <property type="evidence" value="ECO:0007669"/>
    <property type="project" value="UniProtKB-UniRule"/>
</dbReference>
<dbReference type="InterPro" id="IPR030854">
    <property type="entry name" value="RNase_J_bac"/>
</dbReference>
<feature type="binding site" evidence="12">
    <location>
        <position position="136"/>
    </location>
    <ligand>
        <name>Zn(2+)</name>
        <dbReference type="ChEBI" id="CHEBI:29105"/>
        <label>1</label>
        <note>catalytic</note>
    </ligand>
</feature>
<dbReference type="InterPro" id="IPR042173">
    <property type="entry name" value="RNase_J_2"/>
</dbReference>
<dbReference type="Pfam" id="PF22505">
    <property type="entry name" value="RNase_J_b_CASP"/>
    <property type="match status" value="1"/>
</dbReference>
<dbReference type="GO" id="GO:0004534">
    <property type="term" value="F:5'-3' RNA exonuclease activity"/>
    <property type="evidence" value="ECO:0007669"/>
    <property type="project" value="UniProtKB-UniRule"/>
</dbReference>
<comment type="caution">
    <text evidence="14">The sequence shown here is derived from an EMBL/GenBank/DDBJ whole genome shotgun (WGS) entry which is preliminary data.</text>
</comment>
<evidence type="ECO:0000256" key="11">
    <source>
        <dbReference type="PIRSR" id="PIRSR004803-2"/>
    </source>
</evidence>
<dbReference type="GO" id="GO:0004521">
    <property type="term" value="F:RNA endonuclease activity"/>
    <property type="evidence" value="ECO:0007669"/>
    <property type="project" value="UniProtKB-UniRule"/>
</dbReference>
<feature type="active site" description="Proton donor" evidence="10">
    <location>
        <position position="190"/>
    </location>
</feature>
<keyword evidence="3 12" id="KW-0479">Metal-binding</keyword>
<sequence length="548" mass="60908">MRHRLKIIPIGGFGEIGKNMLLLQYGDTIIVIDAGLMFPDGDMLGIDFVIPDISYLISNKDKVKALILTHGHEDHIGALQYLLKDLDIPIYGTPLTLGLVEKKLEEFRLKANLNKIKPNDTITIGPFTIETFRQTHSIPDTIGLAITTPVGLIVISGDFKLDQTPIDGNPPDFNKLVEFGKRGVLALFCDSTNVEQPGITPSESLVKSSFENIFSSTKSRIFLVTFASNFHRIQQAVDMALKFGRKVAIAGKSLITNIEVAKRLGYINIPDDIMINIKDVNNLPDEKVLVLTTGSQGEPYSALSLLTNHSYKQLSLRPGDTVILSTKPIPGNEVMVYRMVDQLFRKGVEVIYGKDAGVHVSGHAAQEEVKMFINLLKPKYLIPYHGEYRHLALLKKIGLELGIPKDHIIIIENGTILEFEDGRAITDGKISLNNIYVDGLSIGDVGNIILMERKRLAEDGVLIVGVLIDSETGLILDGPEIISKGFIFVKDSEELIETARERVREVFRKKAGKNGNINKEALVKETLENFFNEELKRKPVIIPLVWEI</sequence>
<dbReference type="InterPro" id="IPR036866">
    <property type="entry name" value="RibonucZ/Hydroxyglut_hydro"/>
</dbReference>
<dbReference type="CDD" id="cd07714">
    <property type="entry name" value="RNaseJ_MBL-fold"/>
    <property type="match status" value="1"/>
</dbReference>
<feature type="binding site" evidence="12">
    <location>
        <position position="438"/>
    </location>
    <ligand>
        <name>Ca(2+)</name>
        <dbReference type="ChEBI" id="CHEBI:29108"/>
    </ligand>
</feature>
<feature type="binding site" evidence="12">
    <location>
        <position position="74"/>
    </location>
    <ligand>
        <name>Zn(2+)</name>
        <dbReference type="ChEBI" id="CHEBI:29105"/>
        <label>1</label>
        <note>catalytic</note>
    </ligand>
</feature>
<dbReference type="InterPro" id="IPR055132">
    <property type="entry name" value="RNase_J_b_CASP"/>
</dbReference>
<evidence type="ECO:0000256" key="7">
    <source>
        <dbReference type="ARBA" id="ARBA00022839"/>
    </source>
</evidence>
<evidence type="ECO:0000256" key="2">
    <source>
        <dbReference type="ARBA" id="ARBA00022722"/>
    </source>
</evidence>
<accession>A0A7V4DXK0</accession>
<keyword evidence="12" id="KW-0106">Calcium</keyword>
<comment type="function">
    <text evidence="9">An RNase that has 5'-3' exonuclease and possibly endonuclease activity. Involved in maturation of rRNA and in some organisms also mRNA maturation and/or decay.</text>
</comment>
<feature type="binding site" evidence="12">
    <location>
        <position position="45"/>
    </location>
    <ligand>
        <name>Ca(2+)</name>
        <dbReference type="ChEBI" id="CHEBI:29108"/>
    </ligand>
</feature>
<dbReference type="AlphaFoldDB" id="A0A7V4DXK0"/>
<dbReference type="SMART" id="SM00849">
    <property type="entry name" value="Lactamase_B"/>
    <property type="match status" value="1"/>
</dbReference>
<dbReference type="PANTHER" id="PTHR43694:SF1">
    <property type="entry name" value="RIBONUCLEASE J"/>
    <property type="match status" value="1"/>
</dbReference>
<evidence type="ECO:0000256" key="3">
    <source>
        <dbReference type="ARBA" id="ARBA00022723"/>
    </source>
</evidence>
<evidence type="ECO:0000256" key="5">
    <source>
        <dbReference type="ARBA" id="ARBA00022801"/>
    </source>
</evidence>
<dbReference type="InterPro" id="IPR041636">
    <property type="entry name" value="RNase_J_C"/>
</dbReference>
<keyword evidence="1 9" id="KW-0963">Cytoplasm</keyword>
<evidence type="ECO:0000259" key="13">
    <source>
        <dbReference type="SMART" id="SM00849"/>
    </source>
</evidence>